<dbReference type="EMBL" id="BJYX01000035">
    <property type="protein sequence ID" value="GEO32083.1"/>
    <property type="molecule type" value="Genomic_DNA"/>
</dbReference>
<evidence type="ECO:0000313" key="3">
    <source>
        <dbReference type="Proteomes" id="UP000321534"/>
    </source>
</evidence>
<feature type="transmembrane region" description="Helical" evidence="1">
    <location>
        <begin position="25"/>
        <end position="48"/>
    </location>
</feature>
<keyword evidence="1" id="KW-1133">Transmembrane helix</keyword>
<accession>A0A512D6I3</accession>
<name>A0A512D6I3_9MICO</name>
<reference evidence="2 3" key="1">
    <citation type="submission" date="2019-07" db="EMBL/GenBank/DDBJ databases">
        <title>Whole genome shotgun sequence of Terrabacter aerolatus NBRC 106305.</title>
        <authorList>
            <person name="Hosoyama A."/>
            <person name="Uohara A."/>
            <person name="Ohji S."/>
            <person name="Ichikawa N."/>
        </authorList>
    </citation>
    <scope>NUCLEOTIDE SEQUENCE [LARGE SCALE GENOMIC DNA]</scope>
    <source>
        <strain evidence="2 3">NBRC 106305</strain>
    </source>
</reference>
<evidence type="ECO:0000313" key="2">
    <source>
        <dbReference type="EMBL" id="GEO32083.1"/>
    </source>
</evidence>
<keyword evidence="3" id="KW-1185">Reference proteome</keyword>
<evidence type="ECO:0000256" key="1">
    <source>
        <dbReference type="SAM" id="Phobius"/>
    </source>
</evidence>
<dbReference type="Proteomes" id="UP000321534">
    <property type="component" value="Unassembled WGS sequence"/>
</dbReference>
<gene>
    <name evidence="2" type="ORF">TAE01_38930</name>
</gene>
<feature type="transmembrane region" description="Helical" evidence="1">
    <location>
        <begin position="68"/>
        <end position="86"/>
    </location>
</feature>
<dbReference type="AlphaFoldDB" id="A0A512D6I3"/>
<protein>
    <submittedName>
        <fullName evidence="2">Uncharacterized protein</fullName>
    </submittedName>
</protein>
<dbReference type="RefSeq" id="WP_147068451.1">
    <property type="nucleotide sequence ID" value="NZ_BAAARO010000004.1"/>
</dbReference>
<dbReference type="OrthoDB" id="5198744at2"/>
<keyword evidence="1" id="KW-0472">Membrane</keyword>
<organism evidence="2 3">
    <name type="scientific">Terrabacter aerolatus</name>
    <dbReference type="NCBI Taxonomy" id="422442"/>
    <lineage>
        <taxon>Bacteria</taxon>
        <taxon>Bacillati</taxon>
        <taxon>Actinomycetota</taxon>
        <taxon>Actinomycetes</taxon>
        <taxon>Micrococcales</taxon>
        <taxon>Intrasporangiaceae</taxon>
        <taxon>Terrabacter</taxon>
    </lineage>
</organism>
<feature type="transmembrane region" description="Helical" evidence="1">
    <location>
        <begin position="120"/>
        <end position="141"/>
    </location>
</feature>
<comment type="caution">
    <text evidence="2">The sequence shown here is derived from an EMBL/GenBank/DDBJ whole genome shotgun (WGS) entry which is preliminary data.</text>
</comment>
<sequence length="164" mass="17207">MTSASTRVEPSSTAAASAHTPGRRLFSIVTGLAALLVLLQGLWAGIFLEHDGQRDAAGSWIEVHARGGEITLALAVVALVVAWVKLRNRRDLLVGSAALVVLLVLESYIGGLIVDDSQDSLTAVHVPLAMATMAVAVWLPLRARHAGHVAARPEPAAARPTETD</sequence>
<keyword evidence="1" id="KW-0812">Transmembrane</keyword>
<feature type="transmembrane region" description="Helical" evidence="1">
    <location>
        <begin position="93"/>
        <end position="114"/>
    </location>
</feature>
<proteinExistence type="predicted"/>